<evidence type="ECO:0000259" key="1">
    <source>
        <dbReference type="PROSITE" id="PS51677"/>
    </source>
</evidence>
<dbReference type="InterPro" id="IPR011330">
    <property type="entry name" value="Glyco_hydro/deAcase_b/a-brl"/>
</dbReference>
<dbReference type="PROSITE" id="PS51677">
    <property type="entry name" value="NODB"/>
    <property type="match status" value="1"/>
</dbReference>
<proteinExistence type="predicted"/>
<feature type="domain" description="NodB homology" evidence="1">
    <location>
        <begin position="24"/>
        <end position="222"/>
    </location>
</feature>
<dbReference type="InterPro" id="IPR002509">
    <property type="entry name" value="NODB_dom"/>
</dbReference>
<reference evidence="2 3" key="1">
    <citation type="submission" date="2014-02" db="EMBL/GenBank/DDBJ databases">
        <title>The small core and large imbalanced accessory genome model reveals a collaborative survival strategy of Sorangium cellulosum strains in nature.</title>
        <authorList>
            <person name="Han K."/>
            <person name="Peng R."/>
            <person name="Blom J."/>
            <person name="Li Y.-Z."/>
        </authorList>
    </citation>
    <scope>NUCLEOTIDE SEQUENCE [LARGE SCALE GENOMIC DNA]</scope>
    <source>
        <strain evidence="2 3">So0007-03</strain>
    </source>
</reference>
<dbReference type="Proteomes" id="UP000075502">
    <property type="component" value="Unassembled WGS sequence"/>
</dbReference>
<sequence>MGGRLAAVSIDLDEVPNYLAIHGLTVPERSGAAISPSAVYDTALPRIAAFAASHGIPVTLFAIGRDLARPASAAALRALSDAGHAVENHSYAHRYDLSRLPRPAIAADVLLGAEAIAEAVGRRPTGFRAPGYTVSDALFDALDAVGVAFDSSVFPCPPYYAAKALAMGVQRAQGRGSAAILDTPRVLAAPRRPYRPGRPWYRRGGRRFVELPIQVTPGLRLPVIGTSVGLAGATGARLLARACAGEALVNLELHGMDFLDRGDGLEALAPYQPELRVPLGRRMEALGAFVEEVARGGARFVRLDEAAGERGLVA</sequence>
<dbReference type="AlphaFoldDB" id="A0A150TKL5"/>
<gene>
    <name evidence="2" type="ORF">BE21_43435</name>
</gene>
<comment type="caution">
    <text evidence="2">The sequence shown here is derived from an EMBL/GenBank/DDBJ whole genome shotgun (WGS) entry which is preliminary data.</text>
</comment>
<evidence type="ECO:0000313" key="3">
    <source>
        <dbReference type="Proteomes" id="UP000075502"/>
    </source>
</evidence>
<dbReference type="Pfam" id="PF01522">
    <property type="entry name" value="Polysacc_deac_1"/>
    <property type="match status" value="1"/>
</dbReference>
<dbReference type="PANTHER" id="PTHR47561:SF1">
    <property type="entry name" value="POLYSACCHARIDE DEACETYLASE FAMILY PROTEIN (AFU_ORTHOLOGUE AFUA_6G05030)"/>
    <property type="match status" value="1"/>
</dbReference>
<dbReference type="GO" id="GO:0005975">
    <property type="term" value="P:carbohydrate metabolic process"/>
    <property type="evidence" value="ECO:0007669"/>
    <property type="project" value="InterPro"/>
</dbReference>
<dbReference type="EMBL" id="JEME01002209">
    <property type="protein sequence ID" value="KYG05008.1"/>
    <property type="molecule type" value="Genomic_DNA"/>
</dbReference>
<accession>A0A150TKL5</accession>
<name>A0A150TKL5_SORCE</name>
<evidence type="ECO:0000313" key="2">
    <source>
        <dbReference type="EMBL" id="KYG05008.1"/>
    </source>
</evidence>
<protein>
    <submittedName>
        <fullName evidence="2">Polysaccharide deacetylase</fullName>
    </submittedName>
</protein>
<dbReference type="PANTHER" id="PTHR47561">
    <property type="entry name" value="POLYSACCHARIDE DEACETYLASE FAMILY PROTEIN (AFU_ORTHOLOGUE AFUA_6G05030)"/>
    <property type="match status" value="1"/>
</dbReference>
<organism evidence="2 3">
    <name type="scientific">Sorangium cellulosum</name>
    <name type="common">Polyangium cellulosum</name>
    <dbReference type="NCBI Taxonomy" id="56"/>
    <lineage>
        <taxon>Bacteria</taxon>
        <taxon>Pseudomonadati</taxon>
        <taxon>Myxococcota</taxon>
        <taxon>Polyangia</taxon>
        <taxon>Polyangiales</taxon>
        <taxon>Polyangiaceae</taxon>
        <taxon>Sorangium</taxon>
    </lineage>
</organism>
<dbReference type="SUPFAM" id="SSF88713">
    <property type="entry name" value="Glycoside hydrolase/deacetylase"/>
    <property type="match status" value="1"/>
</dbReference>
<dbReference type="Gene3D" id="3.20.20.370">
    <property type="entry name" value="Glycoside hydrolase/deacetylase"/>
    <property type="match status" value="1"/>
</dbReference>
<dbReference type="GO" id="GO:0016810">
    <property type="term" value="F:hydrolase activity, acting on carbon-nitrogen (but not peptide) bonds"/>
    <property type="evidence" value="ECO:0007669"/>
    <property type="project" value="InterPro"/>
</dbReference>